<dbReference type="EMBL" id="GBXM01052925">
    <property type="protein sequence ID" value="JAH55652.1"/>
    <property type="molecule type" value="Transcribed_RNA"/>
</dbReference>
<dbReference type="AlphaFoldDB" id="A0A0E9TQB1"/>
<organism evidence="1">
    <name type="scientific">Anguilla anguilla</name>
    <name type="common">European freshwater eel</name>
    <name type="synonym">Muraena anguilla</name>
    <dbReference type="NCBI Taxonomy" id="7936"/>
    <lineage>
        <taxon>Eukaryota</taxon>
        <taxon>Metazoa</taxon>
        <taxon>Chordata</taxon>
        <taxon>Craniata</taxon>
        <taxon>Vertebrata</taxon>
        <taxon>Euteleostomi</taxon>
        <taxon>Actinopterygii</taxon>
        <taxon>Neopterygii</taxon>
        <taxon>Teleostei</taxon>
        <taxon>Anguilliformes</taxon>
        <taxon>Anguillidae</taxon>
        <taxon>Anguilla</taxon>
    </lineage>
</organism>
<evidence type="ECO:0000313" key="1">
    <source>
        <dbReference type="EMBL" id="JAH55652.1"/>
    </source>
</evidence>
<reference evidence="1" key="2">
    <citation type="journal article" date="2015" name="Fish Shellfish Immunol.">
        <title>Early steps in the European eel (Anguilla anguilla)-Vibrio vulnificus interaction in the gills: Role of the RtxA13 toxin.</title>
        <authorList>
            <person name="Callol A."/>
            <person name="Pajuelo D."/>
            <person name="Ebbesson L."/>
            <person name="Teles M."/>
            <person name="MacKenzie S."/>
            <person name="Amaro C."/>
        </authorList>
    </citation>
    <scope>NUCLEOTIDE SEQUENCE</scope>
</reference>
<name>A0A0E9TQB1_ANGAN</name>
<protein>
    <submittedName>
        <fullName evidence="1">Uncharacterized protein</fullName>
    </submittedName>
</protein>
<reference evidence="1" key="1">
    <citation type="submission" date="2014-11" db="EMBL/GenBank/DDBJ databases">
        <authorList>
            <person name="Amaro Gonzalez C."/>
        </authorList>
    </citation>
    <scope>NUCLEOTIDE SEQUENCE</scope>
</reference>
<proteinExistence type="predicted"/>
<sequence length="25" mass="2862">MCCILILWSLPEFCISRLAGRMCSD</sequence>
<accession>A0A0E9TQB1</accession>